<dbReference type="GO" id="GO:0015920">
    <property type="term" value="P:lipopolysaccharide transport"/>
    <property type="evidence" value="ECO:0007669"/>
    <property type="project" value="TreeGrafter"/>
</dbReference>
<dbReference type="Pfam" id="PF03968">
    <property type="entry name" value="LptD_N"/>
    <property type="match status" value="1"/>
</dbReference>
<dbReference type="GO" id="GO:0009279">
    <property type="term" value="C:cell outer membrane"/>
    <property type="evidence" value="ECO:0007669"/>
    <property type="project" value="TreeGrafter"/>
</dbReference>
<feature type="signal peptide" evidence="2">
    <location>
        <begin position="1"/>
        <end position="18"/>
    </location>
</feature>
<evidence type="ECO:0000256" key="1">
    <source>
        <dbReference type="ARBA" id="ARBA00022729"/>
    </source>
</evidence>
<evidence type="ECO:0000313" key="4">
    <source>
        <dbReference type="EMBL" id="HIV09104.1"/>
    </source>
</evidence>
<feature type="domain" description="Organic solvent tolerance-like N-terminal" evidence="3">
    <location>
        <begin position="51"/>
        <end position="159"/>
    </location>
</feature>
<sequence length="184" mass="19766">MKRWFAIAMMACCGAVCAAEAKDDDGMAAAREALLAPAPKAEQTVALRDTKITAKHMEYNAQEGVAILTDEVVVDDARFKLTADKLFVFTAGENQLDRLVVMGNVEVDSEGRHASCDRAVYTEADGRLVMVGNAKLVSQADGQARTVTGDKITIWTNEERIEVYPNPTLTFPADSAKGLGGLGK</sequence>
<dbReference type="AlphaFoldDB" id="A0A9D1T2X0"/>
<keyword evidence="1 2" id="KW-0732">Signal</keyword>
<reference evidence="4" key="1">
    <citation type="submission" date="2020-10" db="EMBL/GenBank/DDBJ databases">
        <authorList>
            <person name="Gilroy R."/>
        </authorList>
    </citation>
    <scope>NUCLEOTIDE SEQUENCE</scope>
    <source>
        <strain evidence="4">35461</strain>
    </source>
</reference>
<comment type="caution">
    <text evidence="4">The sequence shown here is derived from an EMBL/GenBank/DDBJ whole genome shotgun (WGS) entry which is preliminary data.</text>
</comment>
<dbReference type="InterPro" id="IPR005653">
    <property type="entry name" value="OstA-like_N"/>
</dbReference>
<evidence type="ECO:0000256" key="2">
    <source>
        <dbReference type="SAM" id="SignalP"/>
    </source>
</evidence>
<name>A0A9D1T2X0_9BACT</name>
<dbReference type="PANTHER" id="PTHR36504">
    <property type="entry name" value="LIPOPOLYSACCHARIDE EXPORT SYSTEM PROTEIN LPTA"/>
    <property type="match status" value="1"/>
</dbReference>
<dbReference type="Gene3D" id="2.60.450.10">
    <property type="entry name" value="Lipopolysaccharide (LPS) transport protein A like domain"/>
    <property type="match status" value="1"/>
</dbReference>
<organism evidence="4 5">
    <name type="scientific">Candidatus Spyradenecus faecavium</name>
    <dbReference type="NCBI Taxonomy" id="2840947"/>
    <lineage>
        <taxon>Bacteria</taxon>
        <taxon>Pseudomonadati</taxon>
        <taxon>Lentisphaerota</taxon>
        <taxon>Lentisphaeria</taxon>
        <taxon>Lentisphaerales</taxon>
        <taxon>Lentisphaeraceae</taxon>
        <taxon>Lentisphaeraceae incertae sedis</taxon>
        <taxon>Candidatus Spyradenecus</taxon>
    </lineage>
</organism>
<evidence type="ECO:0000313" key="5">
    <source>
        <dbReference type="Proteomes" id="UP000886845"/>
    </source>
</evidence>
<dbReference type="InterPro" id="IPR052037">
    <property type="entry name" value="LPS_export_LptA"/>
</dbReference>
<dbReference type="Proteomes" id="UP000886845">
    <property type="component" value="Unassembled WGS sequence"/>
</dbReference>
<gene>
    <name evidence="4" type="ORF">IAC79_03200</name>
</gene>
<proteinExistence type="predicted"/>
<feature type="chain" id="PRO_5039271239" description="Organic solvent tolerance-like N-terminal domain-containing protein" evidence="2">
    <location>
        <begin position="19"/>
        <end position="184"/>
    </location>
</feature>
<dbReference type="PANTHER" id="PTHR36504:SF1">
    <property type="entry name" value="LIPOPOLYSACCHARIDE EXPORT SYSTEM PROTEIN LPTA"/>
    <property type="match status" value="1"/>
</dbReference>
<protein>
    <recommendedName>
        <fullName evidence="3">Organic solvent tolerance-like N-terminal domain-containing protein</fullName>
    </recommendedName>
</protein>
<dbReference type="GO" id="GO:0017089">
    <property type="term" value="F:glycolipid transfer activity"/>
    <property type="evidence" value="ECO:0007669"/>
    <property type="project" value="TreeGrafter"/>
</dbReference>
<reference evidence="4" key="2">
    <citation type="journal article" date="2021" name="PeerJ">
        <title>Extensive microbial diversity within the chicken gut microbiome revealed by metagenomics and culture.</title>
        <authorList>
            <person name="Gilroy R."/>
            <person name="Ravi A."/>
            <person name="Getino M."/>
            <person name="Pursley I."/>
            <person name="Horton D.L."/>
            <person name="Alikhan N.F."/>
            <person name="Baker D."/>
            <person name="Gharbi K."/>
            <person name="Hall N."/>
            <person name="Watson M."/>
            <person name="Adriaenssens E.M."/>
            <person name="Foster-Nyarko E."/>
            <person name="Jarju S."/>
            <person name="Secka A."/>
            <person name="Antonio M."/>
            <person name="Oren A."/>
            <person name="Chaudhuri R.R."/>
            <person name="La Ragione R."/>
            <person name="Hildebrand F."/>
            <person name="Pallen M.J."/>
        </authorList>
    </citation>
    <scope>NUCLEOTIDE SEQUENCE</scope>
    <source>
        <strain evidence="4">35461</strain>
    </source>
</reference>
<evidence type="ECO:0000259" key="3">
    <source>
        <dbReference type="Pfam" id="PF03968"/>
    </source>
</evidence>
<dbReference type="GO" id="GO:0030288">
    <property type="term" value="C:outer membrane-bounded periplasmic space"/>
    <property type="evidence" value="ECO:0007669"/>
    <property type="project" value="TreeGrafter"/>
</dbReference>
<accession>A0A9D1T2X0</accession>
<dbReference type="EMBL" id="DVOR01000100">
    <property type="protein sequence ID" value="HIV09104.1"/>
    <property type="molecule type" value="Genomic_DNA"/>
</dbReference>